<comment type="subcellular location">
    <subcellularLocation>
        <location evidence="1">Membrane</location>
        <topology evidence="1">Multi-pass membrane protein</topology>
    </subcellularLocation>
</comment>
<evidence type="ECO:0000313" key="13">
    <source>
        <dbReference type="Proteomes" id="UP000186922"/>
    </source>
</evidence>
<keyword evidence="2" id="KW-0813">Transport</keyword>
<accession>A0A1D1VY52</accession>
<dbReference type="Pfam" id="PF25508">
    <property type="entry name" value="TRPM2"/>
    <property type="match status" value="1"/>
</dbReference>
<keyword evidence="3 9" id="KW-0812">Transmembrane</keyword>
<dbReference type="STRING" id="947166.A0A1D1VY52"/>
<feature type="domain" description="TRPM SLOG" evidence="10">
    <location>
        <begin position="57"/>
        <end position="343"/>
    </location>
</feature>
<feature type="transmembrane region" description="Helical" evidence="9">
    <location>
        <begin position="898"/>
        <end position="919"/>
    </location>
</feature>
<keyword evidence="6 9" id="KW-0472">Membrane</keyword>
<feature type="transmembrane region" description="Helical" evidence="9">
    <location>
        <begin position="806"/>
        <end position="827"/>
    </location>
</feature>
<dbReference type="InterPro" id="IPR041491">
    <property type="entry name" value="TRPM_SLOG"/>
</dbReference>
<dbReference type="OrthoDB" id="301415at2759"/>
<feature type="region of interest" description="Disordered" evidence="8">
    <location>
        <begin position="720"/>
        <end position="744"/>
    </location>
</feature>
<dbReference type="GO" id="GO:0005886">
    <property type="term" value="C:plasma membrane"/>
    <property type="evidence" value="ECO:0007669"/>
    <property type="project" value="TreeGrafter"/>
</dbReference>
<dbReference type="InterPro" id="IPR057366">
    <property type="entry name" value="TRPM-like"/>
</dbReference>
<keyword evidence="13" id="KW-1185">Reference proteome</keyword>
<name>A0A1D1VY52_RAMVA</name>
<feature type="compositionally biased region" description="Basic and acidic residues" evidence="8">
    <location>
        <begin position="720"/>
        <end position="735"/>
    </location>
</feature>
<evidence type="ECO:0000256" key="1">
    <source>
        <dbReference type="ARBA" id="ARBA00004141"/>
    </source>
</evidence>
<dbReference type="InterPro" id="IPR050927">
    <property type="entry name" value="TRPM"/>
</dbReference>
<dbReference type="GO" id="GO:0005261">
    <property type="term" value="F:monoatomic cation channel activity"/>
    <property type="evidence" value="ECO:0007669"/>
    <property type="project" value="TreeGrafter"/>
</dbReference>
<proteinExistence type="predicted"/>
<evidence type="ECO:0000256" key="8">
    <source>
        <dbReference type="SAM" id="MobiDB-lite"/>
    </source>
</evidence>
<sequence length="1529" mass="176437">MYEETSDHEQYPLVDDELNGFLSSSAKSRPLQQQTSVLQNQPSVSIYNVEEVSTTVSKILDEWALSSPDICLTFVSGTRSFTSWKNEDHRAALQKGIIKLMNATETWIVDNGVDYGCSKLVGNAVRNELQFRRTRRECEVYARGYLKQKRHSIMLMGVIPAALLAETESPQPAEATEAISDSDNTYKFEVNPSHSHYVYVRTPHKDSAVIRANFVTELVSQAGARKSPSFLAERRASVGSIVDLNETTHEQVPLIVVLIQGGEMALEMVCQYLKNSVPILILKGTGFMADILALSFEDYKERGNSRSSLEAIGKDISKRLLKAYPDLSKDESRKVICDRIMDCVVMAGKTERELISVVDCSEDLVNLDNYFLPAIFSARPRVINLLKEQVRSDFLLTMKLNKPAIAESKVLGRDEQRIFQADNELFEKALLWKGREKFVEKFMEEDFVVHRFLSHTQLLRLFRKADDTDFFITVVWNQIPRHYFDQRIEESFVTKDLNQIVGKLSSISNFLSMHELSSNFMGQYVSDPFTAERKAMNALIVWAVLMNRMSLAKSLWKFCEDPIPIALFISALYRGLAKHSPDSSMVDNLRQCSKTFSCMAIDVLDMSYKESGARTFDLLNQKFTDFNNLTPIKLAYISENRYFLAHEACQIWLNRLWSGGVEVTTTWNSVIPLETKLILSALFIFPIYFWIQYPRKNFKKDLFRDADGFASEKNEVDHRLGQEHVNPSEKSDRFHISPRPADSKGVSAECHKALQNLKEFESTHKNLQKSVQSLPNHSSNPSIYADAQLPLWRKAYYLWSAPRTKFWISQVFYWVYLAIFSIAVVLPTCNDKYLDVVVLVWTLLNVAEMISRTIYQRKRNFPVSMFRRWMEIGLTTSWVFSILFLKSNFYLIRPIYTRIMMCAGLLYMYYRMTTVFFPINPTLGPMLYRFKKMMTQDFYTFARLATPFVLANMFVLQAAMYPDLPFSVETFRKGFYRAFFTLFISFVSEFDYTQKCENTRIRSTLYGAANSNKSDTAADYCWVGDYEDHRCPTLGIATYVLNMQFLVIVRLMLLVLLNALFAATAIKVKEEADAIFKYERYRTVLDFASRSALPPPFSVLNYMFNWTVVCCYKMKRINRQQSKQLINPRPMKLMEQSNNKRTYESYSYWMGLTKEYYRKKAVEEKDKKIASDQLNRIKTVQADTKSMKAKLARMSEKVKQNEKTTLAMLEEIRHILYRRGHAKEGTVNVLSRSSPYPGTNVERFAVTSSYVAWDDDLENYDPPAYSMPVSAFPAEEQPFVDDVIDSKQPVDRQEWRWYEVVEKNELTIDRRSWIKPQDSPTEEESSGSVRYLLDAFGLPQNPSGRTGLLGRGSLHRYGPNHSVMLILSRRGDEKLRFLVAKNSKYDKLPSLFPMRLTLDGRDPFAVAVELLQSLLESTRQESPENRPPPDLASLRTVFHDIVFGAAEVRKESNYLDVEEIYAGYFDHPLNTDNAWLEVIVLHVKIYTTGDIAKLTTDALTWKERSGIRAMRPFEEHVLEHVMLSKEMND</sequence>
<evidence type="ECO:0000313" key="12">
    <source>
        <dbReference type="EMBL" id="GAV05896.1"/>
    </source>
</evidence>
<feature type="domain" description="TRPM-like" evidence="11">
    <location>
        <begin position="431"/>
        <end position="646"/>
    </location>
</feature>
<evidence type="ECO:0000256" key="4">
    <source>
        <dbReference type="ARBA" id="ARBA00022989"/>
    </source>
</evidence>
<evidence type="ECO:0000256" key="6">
    <source>
        <dbReference type="ARBA" id="ARBA00023136"/>
    </source>
</evidence>
<feature type="transmembrane region" description="Helical" evidence="9">
    <location>
        <begin position="974"/>
        <end position="992"/>
    </location>
</feature>
<evidence type="ECO:0000259" key="11">
    <source>
        <dbReference type="Pfam" id="PF25508"/>
    </source>
</evidence>
<protein>
    <submittedName>
        <fullName evidence="12">Uncharacterized protein</fullName>
    </submittedName>
</protein>
<dbReference type="EMBL" id="BDGG01000012">
    <property type="protein sequence ID" value="GAV05896.1"/>
    <property type="molecule type" value="Genomic_DNA"/>
</dbReference>
<organism evidence="12 13">
    <name type="scientific">Ramazzottius varieornatus</name>
    <name type="common">Water bear</name>
    <name type="synonym">Tardigrade</name>
    <dbReference type="NCBI Taxonomy" id="947166"/>
    <lineage>
        <taxon>Eukaryota</taxon>
        <taxon>Metazoa</taxon>
        <taxon>Ecdysozoa</taxon>
        <taxon>Tardigrada</taxon>
        <taxon>Eutardigrada</taxon>
        <taxon>Parachela</taxon>
        <taxon>Hypsibioidea</taxon>
        <taxon>Ramazzottiidae</taxon>
        <taxon>Ramazzottius</taxon>
    </lineage>
</organism>
<evidence type="ECO:0000256" key="5">
    <source>
        <dbReference type="ARBA" id="ARBA00023065"/>
    </source>
</evidence>
<feature type="transmembrane region" description="Helical" evidence="9">
    <location>
        <begin position="677"/>
        <end position="694"/>
    </location>
</feature>
<feature type="transmembrane region" description="Helical" evidence="9">
    <location>
        <begin position="872"/>
        <end position="892"/>
    </location>
</feature>
<comment type="caution">
    <text evidence="12">The sequence shown here is derived from an EMBL/GenBank/DDBJ whole genome shotgun (WGS) entry which is preliminary data.</text>
</comment>
<evidence type="ECO:0000256" key="9">
    <source>
        <dbReference type="SAM" id="Phobius"/>
    </source>
</evidence>
<dbReference type="Pfam" id="PF18139">
    <property type="entry name" value="LSDAT_euk"/>
    <property type="match status" value="1"/>
</dbReference>
<feature type="transmembrane region" description="Helical" evidence="9">
    <location>
        <begin position="940"/>
        <end position="962"/>
    </location>
</feature>
<evidence type="ECO:0000259" key="10">
    <source>
        <dbReference type="Pfam" id="PF18139"/>
    </source>
</evidence>
<dbReference type="PANTHER" id="PTHR13800">
    <property type="entry name" value="TRANSIENT RECEPTOR POTENTIAL CATION CHANNEL, SUBFAMILY M, MEMBER 6"/>
    <property type="match status" value="1"/>
</dbReference>
<feature type="transmembrane region" description="Helical" evidence="9">
    <location>
        <begin position="833"/>
        <end position="851"/>
    </location>
</feature>
<dbReference type="Pfam" id="PF25969">
    <property type="entry name" value="NUDT9_N"/>
    <property type="match status" value="1"/>
</dbReference>
<feature type="transmembrane region" description="Helical" evidence="9">
    <location>
        <begin position="1045"/>
        <end position="1066"/>
    </location>
</feature>
<dbReference type="PANTHER" id="PTHR13800:SF41">
    <property type="entry name" value="PROTEIN CED-11"/>
    <property type="match status" value="1"/>
</dbReference>
<evidence type="ECO:0000256" key="2">
    <source>
        <dbReference type="ARBA" id="ARBA00022448"/>
    </source>
</evidence>
<keyword evidence="5" id="KW-0406">Ion transport</keyword>
<gene>
    <name evidence="12" type="primary">RvY_15956-1</name>
    <name evidence="12" type="synonym">RvY_15956.1</name>
    <name evidence="12" type="ORF">RvY_15956</name>
</gene>
<evidence type="ECO:0000256" key="3">
    <source>
        <dbReference type="ARBA" id="ARBA00022692"/>
    </source>
</evidence>
<dbReference type="Proteomes" id="UP000186922">
    <property type="component" value="Unassembled WGS sequence"/>
</dbReference>
<keyword evidence="4 9" id="KW-1133">Transmembrane helix</keyword>
<evidence type="ECO:0000256" key="7">
    <source>
        <dbReference type="ARBA" id="ARBA00023303"/>
    </source>
</evidence>
<dbReference type="GO" id="GO:0030001">
    <property type="term" value="P:metal ion transport"/>
    <property type="evidence" value="ECO:0007669"/>
    <property type="project" value="TreeGrafter"/>
</dbReference>
<reference evidence="12 13" key="1">
    <citation type="journal article" date="2016" name="Nat. Commun.">
        <title>Extremotolerant tardigrade genome and improved radiotolerance of human cultured cells by tardigrade-unique protein.</title>
        <authorList>
            <person name="Hashimoto T."/>
            <person name="Horikawa D.D."/>
            <person name="Saito Y."/>
            <person name="Kuwahara H."/>
            <person name="Kozuka-Hata H."/>
            <person name="Shin-I T."/>
            <person name="Minakuchi Y."/>
            <person name="Ohishi K."/>
            <person name="Motoyama A."/>
            <person name="Aizu T."/>
            <person name="Enomoto A."/>
            <person name="Kondo K."/>
            <person name="Tanaka S."/>
            <person name="Hara Y."/>
            <person name="Koshikawa S."/>
            <person name="Sagara H."/>
            <person name="Miura T."/>
            <person name="Yokobori S."/>
            <person name="Miyagawa K."/>
            <person name="Suzuki Y."/>
            <person name="Kubo T."/>
            <person name="Oyama M."/>
            <person name="Kohara Y."/>
            <person name="Fujiyama A."/>
            <person name="Arakawa K."/>
            <person name="Katayama T."/>
            <person name="Toyoda A."/>
            <person name="Kunieda T."/>
        </authorList>
    </citation>
    <scope>NUCLEOTIDE SEQUENCE [LARGE SCALE GENOMIC DNA]</scope>
    <source>
        <strain evidence="12 13">YOKOZUNA-1</strain>
    </source>
</reference>
<keyword evidence="7" id="KW-0407">Ion channel</keyword>